<keyword evidence="3" id="KW-1185">Reference proteome</keyword>
<organism evidence="3">
    <name type="scientific">Arabidopsis lyrata subsp. lyrata</name>
    <name type="common">Lyre-leaved rock-cress</name>
    <dbReference type="NCBI Taxonomy" id="81972"/>
    <lineage>
        <taxon>Eukaryota</taxon>
        <taxon>Viridiplantae</taxon>
        <taxon>Streptophyta</taxon>
        <taxon>Embryophyta</taxon>
        <taxon>Tracheophyta</taxon>
        <taxon>Spermatophyta</taxon>
        <taxon>Magnoliopsida</taxon>
        <taxon>eudicotyledons</taxon>
        <taxon>Gunneridae</taxon>
        <taxon>Pentapetalae</taxon>
        <taxon>rosids</taxon>
        <taxon>malvids</taxon>
        <taxon>Brassicales</taxon>
        <taxon>Brassicaceae</taxon>
        <taxon>Camelineae</taxon>
        <taxon>Arabidopsis</taxon>
    </lineage>
</organism>
<protein>
    <recommendedName>
        <fullName evidence="1">DUF220 domain-containing protein</fullName>
    </recommendedName>
</protein>
<dbReference type="Proteomes" id="UP000008694">
    <property type="component" value="Unassembled WGS sequence"/>
</dbReference>
<dbReference type="PANTHER" id="PTHR31385">
    <property type="entry name" value="PUTATIVE (DUF220)-RELATED"/>
    <property type="match status" value="1"/>
</dbReference>
<evidence type="ECO:0000313" key="2">
    <source>
        <dbReference type="EMBL" id="EFH69554.1"/>
    </source>
</evidence>
<dbReference type="Pfam" id="PF02713">
    <property type="entry name" value="DUF220"/>
    <property type="match status" value="1"/>
</dbReference>
<accession>D7KNH3</accession>
<dbReference type="EMBL" id="GL348713">
    <property type="protein sequence ID" value="EFH69554.1"/>
    <property type="molecule type" value="Genomic_DNA"/>
</dbReference>
<dbReference type="AlphaFoldDB" id="D7KNH3"/>
<evidence type="ECO:0000313" key="3">
    <source>
        <dbReference type="Proteomes" id="UP000008694"/>
    </source>
</evidence>
<reference evidence="3" key="1">
    <citation type="journal article" date="2011" name="Nat. Genet.">
        <title>The Arabidopsis lyrata genome sequence and the basis of rapid genome size change.</title>
        <authorList>
            <person name="Hu T.T."/>
            <person name="Pattyn P."/>
            <person name="Bakker E.G."/>
            <person name="Cao J."/>
            <person name="Cheng J.-F."/>
            <person name="Clark R.M."/>
            <person name="Fahlgren N."/>
            <person name="Fawcett J.A."/>
            <person name="Grimwood J."/>
            <person name="Gundlach H."/>
            <person name="Haberer G."/>
            <person name="Hollister J.D."/>
            <person name="Ossowski S."/>
            <person name="Ottilar R.P."/>
            <person name="Salamov A.A."/>
            <person name="Schneeberger K."/>
            <person name="Spannagl M."/>
            <person name="Wang X."/>
            <person name="Yang L."/>
            <person name="Nasrallah M.E."/>
            <person name="Bergelson J."/>
            <person name="Carrington J.C."/>
            <person name="Gaut B.S."/>
            <person name="Schmutz J."/>
            <person name="Mayer K.F.X."/>
            <person name="Van de Peer Y."/>
            <person name="Grigoriev I.V."/>
            <person name="Nordborg M."/>
            <person name="Weigel D."/>
            <person name="Guo Y.-L."/>
        </authorList>
    </citation>
    <scope>NUCLEOTIDE SEQUENCE [LARGE SCALE GENOMIC DNA]</scope>
    <source>
        <strain evidence="3">cv. MN47</strain>
    </source>
</reference>
<feature type="domain" description="DUF220" evidence="1">
    <location>
        <begin position="1"/>
        <end position="48"/>
    </location>
</feature>
<name>D7KNH3_ARALL</name>
<evidence type="ECO:0000259" key="1">
    <source>
        <dbReference type="Pfam" id="PF02713"/>
    </source>
</evidence>
<sequence length="94" mass="11233">MKCMKVFEGSWKVEPLYVDSERLCNQREPKCREKYKRCSRGKGRIASKVTMEHIFQPSSLLNLPPFSWIIRGYTIKTTKILLEDLRKFNINMYK</sequence>
<dbReference type="InterPro" id="IPR003863">
    <property type="entry name" value="DUF220"/>
</dbReference>
<dbReference type="Gramene" id="scaffold_102697.1">
    <property type="protein sequence ID" value="scaffold_102697.1"/>
    <property type="gene ID" value="scaffold_102697.1"/>
</dbReference>
<dbReference type="PANTHER" id="PTHR31385:SF2">
    <property type="entry name" value="DUF220 DOMAIN-CONTAINING PROTEIN-RELATED"/>
    <property type="match status" value="1"/>
</dbReference>
<dbReference type="STRING" id="81972.D7KNH3"/>
<dbReference type="HOGENOM" id="CLU_185542_0_0_1"/>
<gene>
    <name evidence="2" type="ORF">ARALYDRAFT_889903</name>
</gene>
<proteinExistence type="predicted"/>